<proteinExistence type="predicted"/>
<organism evidence="2 3">
    <name type="scientific">Hymenobacter ginsengisoli</name>
    <dbReference type="NCBI Taxonomy" id="1051626"/>
    <lineage>
        <taxon>Bacteria</taxon>
        <taxon>Pseudomonadati</taxon>
        <taxon>Bacteroidota</taxon>
        <taxon>Cytophagia</taxon>
        <taxon>Cytophagales</taxon>
        <taxon>Hymenobacteraceae</taxon>
        <taxon>Hymenobacter</taxon>
    </lineage>
</organism>
<accession>A0ABP8PZ27</accession>
<dbReference type="EMBL" id="BAABGQ010000004">
    <property type="protein sequence ID" value="GAA4495068.1"/>
    <property type="molecule type" value="Genomic_DNA"/>
</dbReference>
<feature type="compositionally biased region" description="Polar residues" evidence="1">
    <location>
        <begin position="129"/>
        <end position="148"/>
    </location>
</feature>
<name>A0ABP8PZ27_9BACT</name>
<evidence type="ECO:0000313" key="3">
    <source>
        <dbReference type="Proteomes" id="UP001501243"/>
    </source>
</evidence>
<comment type="caution">
    <text evidence="2">The sequence shown here is derived from an EMBL/GenBank/DDBJ whole genome shotgun (WGS) entry which is preliminary data.</text>
</comment>
<reference evidence="3" key="1">
    <citation type="journal article" date="2019" name="Int. J. Syst. Evol. Microbiol.">
        <title>The Global Catalogue of Microorganisms (GCM) 10K type strain sequencing project: providing services to taxonomists for standard genome sequencing and annotation.</title>
        <authorList>
            <consortium name="The Broad Institute Genomics Platform"/>
            <consortium name="The Broad Institute Genome Sequencing Center for Infectious Disease"/>
            <person name="Wu L."/>
            <person name="Ma J."/>
        </authorList>
    </citation>
    <scope>NUCLEOTIDE SEQUENCE [LARGE SCALE GENOMIC DNA]</scope>
    <source>
        <strain evidence="3">JCM 17841</strain>
    </source>
</reference>
<gene>
    <name evidence="2" type="ORF">GCM10023172_06180</name>
</gene>
<feature type="region of interest" description="Disordered" evidence="1">
    <location>
        <begin position="129"/>
        <end position="151"/>
    </location>
</feature>
<evidence type="ECO:0000256" key="1">
    <source>
        <dbReference type="SAM" id="MobiDB-lite"/>
    </source>
</evidence>
<dbReference type="Proteomes" id="UP001501243">
    <property type="component" value="Unassembled WGS sequence"/>
</dbReference>
<evidence type="ECO:0000313" key="2">
    <source>
        <dbReference type="EMBL" id="GAA4495068.1"/>
    </source>
</evidence>
<sequence>MTRYWIGTHSLEKSAYYFAPDGQVYQNPAGFTATALAATPPGQHGSYTVAGNTLTIKWADGHTSTSSLEDVHADAFNWDTGIFLGVKPFANAQQLAGTFEGGNSVSFGGGGMSASNDLTFNPDGTYTQSGAVTGSASSSESTADVGSSRSGGGKWQLNGLVLTLTDAKGQVATGVAFPVETDDKTQQVTRFYFQNVAYKRL</sequence>
<protein>
    <submittedName>
        <fullName evidence="2">Uncharacterized protein</fullName>
    </submittedName>
</protein>
<keyword evidence="3" id="KW-1185">Reference proteome</keyword>